<dbReference type="HOGENOM" id="CLU_2838111_0_0_1"/>
<reference evidence="1 2" key="1">
    <citation type="submission" date="2014-04" db="EMBL/GenBank/DDBJ databases">
        <authorList>
            <consortium name="DOE Joint Genome Institute"/>
            <person name="Kuo A."/>
            <person name="Kohler A."/>
            <person name="Nagy L.G."/>
            <person name="Floudas D."/>
            <person name="Copeland A."/>
            <person name="Barry K.W."/>
            <person name="Cichocki N."/>
            <person name="Veneault-Fourrey C."/>
            <person name="LaButti K."/>
            <person name="Lindquist E.A."/>
            <person name="Lipzen A."/>
            <person name="Lundell T."/>
            <person name="Morin E."/>
            <person name="Murat C."/>
            <person name="Sun H."/>
            <person name="Tunlid A."/>
            <person name="Henrissat B."/>
            <person name="Grigoriev I.V."/>
            <person name="Hibbett D.S."/>
            <person name="Martin F."/>
            <person name="Nordberg H.P."/>
            <person name="Cantor M.N."/>
            <person name="Hua S.X."/>
        </authorList>
    </citation>
    <scope>NUCLEOTIDE SEQUENCE [LARGE SCALE GENOMIC DNA]</scope>
    <source>
        <strain evidence="1 2">LaAM-08-1</strain>
    </source>
</reference>
<accession>A0A0C9XMX9</accession>
<proteinExistence type="predicted"/>
<protein>
    <submittedName>
        <fullName evidence="1">Unplaced genomic scaffold K443scaffold_123, whole genome shotgun sequence</fullName>
    </submittedName>
</protein>
<reference evidence="2" key="2">
    <citation type="submission" date="2015-01" db="EMBL/GenBank/DDBJ databases">
        <title>Evolutionary Origins and Diversification of the Mycorrhizal Mutualists.</title>
        <authorList>
            <consortium name="DOE Joint Genome Institute"/>
            <consortium name="Mycorrhizal Genomics Consortium"/>
            <person name="Kohler A."/>
            <person name="Kuo A."/>
            <person name="Nagy L.G."/>
            <person name="Floudas D."/>
            <person name="Copeland A."/>
            <person name="Barry K.W."/>
            <person name="Cichocki N."/>
            <person name="Veneault-Fourrey C."/>
            <person name="LaButti K."/>
            <person name="Lindquist E.A."/>
            <person name="Lipzen A."/>
            <person name="Lundell T."/>
            <person name="Morin E."/>
            <person name="Murat C."/>
            <person name="Riley R."/>
            <person name="Ohm R."/>
            <person name="Sun H."/>
            <person name="Tunlid A."/>
            <person name="Henrissat B."/>
            <person name="Grigoriev I.V."/>
            <person name="Hibbett D.S."/>
            <person name="Martin F."/>
        </authorList>
    </citation>
    <scope>NUCLEOTIDE SEQUENCE [LARGE SCALE GENOMIC DNA]</scope>
    <source>
        <strain evidence="2">LaAM-08-1</strain>
    </source>
</reference>
<name>A0A0C9XMX9_9AGAR</name>
<evidence type="ECO:0000313" key="2">
    <source>
        <dbReference type="Proteomes" id="UP000054477"/>
    </source>
</evidence>
<evidence type="ECO:0000313" key="1">
    <source>
        <dbReference type="EMBL" id="KIJ98901.1"/>
    </source>
</evidence>
<organism evidence="1 2">
    <name type="scientific">Laccaria amethystina LaAM-08-1</name>
    <dbReference type="NCBI Taxonomy" id="1095629"/>
    <lineage>
        <taxon>Eukaryota</taxon>
        <taxon>Fungi</taxon>
        <taxon>Dikarya</taxon>
        <taxon>Basidiomycota</taxon>
        <taxon>Agaricomycotina</taxon>
        <taxon>Agaricomycetes</taxon>
        <taxon>Agaricomycetidae</taxon>
        <taxon>Agaricales</taxon>
        <taxon>Agaricineae</taxon>
        <taxon>Hydnangiaceae</taxon>
        <taxon>Laccaria</taxon>
    </lineage>
</organism>
<sequence>GHTRRGSLRYLRYETIPSADKVLSLDEGAKGYAGNCRGTWGRAGGPAELSYLWPIAAAMKIPNADF</sequence>
<keyword evidence="2" id="KW-1185">Reference proteome</keyword>
<feature type="non-terminal residue" evidence="1">
    <location>
        <position position="1"/>
    </location>
</feature>
<dbReference type="AlphaFoldDB" id="A0A0C9XMX9"/>
<dbReference type="Proteomes" id="UP000054477">
    <property type="component" value="Unassembled WGS sequence"/>
</dbReference>
<gene>
    <name evidence="1" type="ORF">K443DRAFT_191420</name>
</gene>
<dbReference type="EMBL" id="KN838658">
    <property type="protein sequence ID" value="KIJ98901.1"/>
    <property type="molecule type" value="Genomic_DNA"/>
</dbReference>